<dbReference type="Proteomes" id="UP000789508">
    <property type="component" value="Unassembled WGS sequence"/>
</dbReference>
<proteinExistence type="predicted"/>
<keyword evidence="4" id="KW-1185">Reference proteome</keyword>
<gene>
    <name evidence="3" type="ORF">ALEPTO_LOCUS11464</name>
</gene>
<protein>
    <submittedName>
        <fullName evidence="3">7971_t:CDS:1</fullName>
    </submittedName>
</protein>
<evidence type="ECO:0000313" key="4">
    <source>
        <dbReference type="Proteomes" id="UP000789508"/>
    </source>
</evidence>
<reference evidence="3" key="1">
    <citation type="submission" date="2021-06" db="EMBL/GenBank/DDBJ databases">
        <authorList>
            <person name="Kallberg Y."/>
            <person name="Tangrot J."/>
            <person name="Rosling A."/>
        </authorList>
    </citation>
    <scope>NUCLEOTIDE SEQUENCE</scope>
    <source>
        <strain evidence="3">FL130A</strain>
    </source>
</reference>
<evidence type="ECO:0000256" key="2">
    <source>
        <dbReference type="SAM" id="MobiDB-lite"/>
    </source>
</evidence>
<accession>A0A9N9HNN1</accession>
<keyword evidence="1" id="KW-0175">Coiled coil</keyword>
<dbReference type="AlphaFoldDB" id="A0A9N9HNN1"/>
<feature type="compositionally biased region" description="Low complexity" evidence="2">
    <location>
        <begin position="133"/>
        <end position="145"/>
    </location>
</feature>
<organism evidence="3 4">
    <name type="scientific">Ambispora leptoticha</name>
    <dbReference type="NCBI Taxonomy" id="144679"/>
    <lineage>
        <taxon>Eukaryota</taxon>
        <taxon>Fungi</taxon>
        <taxon>Fungi incertae sedis</taxon>
        <taxon>Mucoromycota</taxon>
        <taxon>Glomeromycotina</taxon>
        <taxon>Glomeromycetes</taxon>
        <taxon>Archaeosporales</taxon>
        <taxon>Ambisporaceae</taxon>
        <taxon>Ambispora</taxon>
    </lineage>
</organism>
<evidence type="ECO:0000256" key="1">
    <source>
        <dbReference type="SAM" id="Coils"/>
    </source>
</evidence>
<dbReference type="EMBL" id="CAJVPS010018629">
    <property type="protein sequence ID" value="CAG8698146.1"/>
    <property type="molecule type" value="Genomic_DNA"/>
</dbReference>
<feature type="region of interest" description="Disordered" evidence="2">
    <location>
        <begin position="79"/>
        <end position="182"/>
    </location>
</feature>
<name>A0A9N9HNN1_9GLOM</name>
<evidence type="ECO:0000313" key="3">
    <source>
        <dbReference type="EMBL" id="CAG8698146.1"/>
    </source>
</evidence>
<sequence>MDFEFIGIEQAEEITKKTEEVAESYAEACNALREASKKVSELQAILPPDMCIRLSDEFVGSFPLPGFRLPYEIRALPTHPQGANGGNGGVDVFGKSRVDSADLNQMSSNDSRTKKRYKRADDRKRSEHHSSSKSESSSTEIYKSSKTVKKHQDQSPTKSKSIVLKASSIKGRSAKTTVNDTS</sequence>
<feature type="compositionally biased region" description="Basic and acidic residues" evidence="2">
    <location>
        <begin position="119"/>
        <end position="132"/>
    </location>
</feature>
<feature type="non-terminal residue" evidence="3">
    <location>
        <position position="182"/>
    </location>
</feature>
<comment type="caution">
    <text evidence="3">The sequence shown here is derived from an EMBL/GenBank/DDBJ whole genome shotgun (WGS) entry which is preliminary data.</text>
</comment>
<feature type="coiled-coil region" evidence="1">
    <location>
        <begin position="8"/>
        <end position="45"/>
    </location>
</feature>